<keyword evidence="2" id="KW-1185">Reference proteome</keyword>
<accession>A0A8S0T453</accession>
<sequence>MASHFSSASSLVNDLREGSRIKALVELAHRGRGSSYDRYSSYSSGGYRGGLSRYSDYRVLVIGLLSATAWQDLRITCVKPGMFSFLKFAAIEMLGSLLCMGREERTSIFF</sequence>
<dbReference type="AlphaFoldDB" id="A0A8S0T453"/>
<reference evidence="1 2" key="1">
    <citation type="submission" date="2019-12" db="EMBL/GenBank/DDBJ databases">
        <authorList>
            <person name="Alioto T."/>
            <person name="Alioto T."/>
            <person name="Gomez Garrido J."/>
        </authorList>
    </citation>
    <scope>NUCLEOTIDE SEQUENCE [LARGE SCALE GENOMIC DNA]</scope>
</reference>
<dbReference type="EMBL" id="CACTIH010005649">
    <property type="protein sequence ID" value="CAA2999735.1"/>
    <property type="molecule type" value="Genomic_DNA"/>
</dbReference>
<protein>
    <submittedName>
        <fullName evidence="1">Uncharacterized protein</fullName>
    </submittedName>
</protein>
<organism evidence="1 2">
    <name type="scientific">Olea europaea subsp. europaea</name>
    <dbReference type="NCBI Taxonomy" id="158383"/>
    <lineage>
        <taxon>Eukaryota</taxon>
        <taxon>Viridiplantae</taxon>
        <taxon>Streptophyta</taxon>
        <taxon>Embryophyta</taxon>
        <taxon>Tracheophyta</taxon>
        <taxon>Spermatophyta</taxon>
        <taxon>Magnoliopsida</taxon>
        <taxon>eudicotyledons</taxon>
        <taxon>Gunneridae</taxon>
        <taxon>Pentapetalae</taxon>
        <taxon>asterids</taxon>
        <taxon>lamiids</taxon>
        <taxon>Lamiales</taxon>
        <taxon>Oleaceae</taxon>
        <taxon>Oleeae</taxon>
        <taxon>Olea</taxon>
    </lineage>
</organism>
<name>A0A8S0T453_OLEEU</name>
<gene>
    <name evidence="1" type="ORF">OLEA9_A049122</name>
</gene>
<dbReference type="Proteomes" id="UP000594638">
    <property type="component" value="Unassembled WGS sequence"/>
</dbReference>
<evidence type="ECO:0000313" key="1">
    <source>
        <dbReference type="EMBL" id="CAA2999735.1"/>
    </source>
</evidence>
<comment type="caution">
    <text evidence="1">The sequence shown here is derived from an EMBL/GenBank/DDBJ whole genome shotgun (WGS) entry which is preliminary data.</text>
</comment>
<proteinExistence type="predicted"/>
<evidence type="ECO:0000313" key="2">
    <source>
        <dbReference type="Proteomes" id="UP000594638"/>
    </source>
</evidence>
<dbReference type="Gramene" id="OE9A049122T1">
    <property type="protein sequence ID" value="OE9A049122C1"/>
    <property type="gene ID" value="OE9A049122"/>
</dbReference>